<protein>
    <submittedName>
        <fullName evidence="2">Uncharacterized protein</fullName>
    </submittedName>
</protein>
<proteinExistence type="predicted"/>
<evidence type="ECO:0000313" key="3">
    <source>
        <dbReference type="Proteomes" id="UP000237347"/>
    </source>
</evidence>
<feature type="compositionally biased region" description="Acidic residues" evidence="1">
    <location>
        <begin position="639"/>
        <end position="649"/>
    </location>
</feature>
<feature type="region of interest" description="Disordered" evidence="1">
    <location>
        <begin position="1052"/>
        <end position="1071"/>
    </location>
</feature>
<feature type="region of interest" description="Disordered" evidence="1">
    <location>
        <begin position="1201"/>
        <end position="1227"/>
    </location>
</feature>
<feature type="region of interest" description="Disordered" evidence="1">
    <location>
        <begin position="1"/>
        <end position="22"/>
    </location>
</feature>
<gene>
    <name evidence="2" type="ORF">CFP56_008411</name>
</gene>
<feature type="region of interest" description="Disordered" evidence="1">
    <location>
        <begin position="35"/>
        <end position="130"/>
    </location>
</feature>
<dbReference type="PANTHER" id="PTHR34536:SF4">
    <property type="entry name" value="BTZ DOMAIN-CONTAINING PROTEIN"/>
    <property type="match status" value="1"/>
</dbReference>
<comment type="caution">
    <text evidence="2">The sequence shown here is derived from an EMBL/GenBank/DDBJ whole genome shotgun (WGS) entry which is preliminary data.</text>
</comment>
<feature type="compositionally biased region" description="Polar residues" evidence="1">
    <location>
        <begin position="57"/>
        <end position="86"/>
    </location>
</feature>
<feature type="region of interest" description="Disordered" evidence="1">
    <location>
        <begin position="345"/>
        <end position="364"/>
    </location>
</feature>
<organism evidence="2 3">
    <name type="scientific">Quercus suber</name>
    <name type="common">Cork oak</name>
    <dbReference type="NCBI Taxonomy" id="58331"/>
    <lineage>
        <taxon>Eukaryota</taxon>
        <taxon>Viridiplantae</taxon>
        <taxon>Streptophyta</taxon>
        <taxon>Embryophyta</taxon>
        <taxon>Tracheophyta</taxon>
        <taxon>Spermatophyta</taxon>
        <taxon>Magnoliopsida</taxon>
        <taxon>eudicotyledons</taxon>
        <taxon>Gunneridae</taxon>
        <taxon>Pentapetalae</taxon>
        <taxon>rosids</taxon>
        <taxon>fabids</taxon>
        <taxon>Fagales</taxon>
        <taxon>Fagaceae</taxon>
        <taxon>Quercus</taxon>
    </lineage>
</organism>
<feature type="compositionally biased region" description="Polar residues" evidence="1">
    <location>
        <begin position="347"/>
        <end position="360"/>
    </location>
</feature>
<feature type="region of interest" description="Disordered" evidence="1">
    <location>
        <begin position="908"/>
        <end position="941"/>
    </location>
</feature>
<dbReference type="AlphaFoldDB" id="A0AAW0I522"/>
<feature type="compositionally biased region" description="Basic residues" evidence="1">
    <location>
        <begin position="994"/>
        <end position="1008"/>
    </location>
</feature>
<dbReference type="Proteomes" id="UP000237347">
    <property type="component" value="Unassembled WGS sequence"/>
</dbReference>
<reference evidence="2 3" key="1">
    <citation type="journal article" date="2018" name="Sci. Data">
        <title>The draft genome sequence of cork oak.</title>
        <authorList>
            <person name="Ramos A.M."/>
            <person name="Usie A."/>
            <person name="Barbosa P."/>
            <person name="Barros P.M."/>
            <person name="Capote T."/>
            <person name="Chaves I."/>
            <person name="Simoes F."/>
            <person name="Abreu I."/>
            <person name="Carrasquinho I."/>
            <person name="Faro C."/>
            <person name="Guimaraes J.B."/>
            <person name="Mendonca D."/>
            <person name="Nobrega F."/>
            <person name="Rodrigues L."/>
            <person name="Saibo N.J.M."/>
            <person name="Varela M.C."/>
            <person name="Egas C."/>
            <person name="Matos J."/>
            <person name="Miguel C.M."/>
            <person name="Oliveira M.M."/>
            <person name="Ricardo C.P."/>
            <person name="Goncalves S."/>
        </authorList>
    </citation>
    <scope>NUCLEOTIDE SEQUENCE [LARGE SCALE GENOMIC DNA]</scope>
    <source>
        <strain evidence="3">cv. HL8</strain>
    </source>
</reference>
<feature type="region of interest" description="Disordered" evidence="1">
    <location>
        <begin position="1109"/>
        <end position="1172"/>
    </location>
</feature>
<evidence type="ECO:0000313" key="2">
    <source>
        <dbReference type="EMBL" id="KAK7809454.1"/>
    </source>
</evidence>
<keyword evidence="3" id="KW-1185">Reference proteome</keyword>
<evidence type="ECO:0000256" key="1">
    <source>
        <dbReference type="SAM" id="MobiDB-lite"/>
    </source>
</evidence>
<accession>A0AAW0I522</accession>
<sequence length="1247" mass="137681">MPVSGDKETGVKPISRQSSDYIAGVPIKKRRFLLYRSPSPPPEEPSALPAENDSLKQEQSSPSQGLAMSNASVVTSSGISDANNKPVSEEYKGRSDVMSVTVAQSNPNYSTVKVEEPSKSHSGSLDDMESKDKLVTAEKSASLVTLGKSKLQSSPSEALALKLGKELYSKEKAEGKCKAEIPIVAGNTDLTLGLKEHVFPALTGHNHNVRGQNQDSLEPGSLNLSLSKGNNSIQCKKDEVESKNGAQQCGNRANWDLNTTMDAWEGSASEAAAVGQVSAGGFNTTDGTHDIKPLLCPTGTIGTVIPSKQKSLVASENIAKLTSSKLPSQQLRFFGVDNLRLGLGPSSLPQQVSPEPSSLSSKEDSGRIFTNIILQRSVVPPGNLIRVNYRTVKSEPVDEGNKLENRTTIATKLGLLDNRTVKRELAEQFSVDKVSNISTMRVVDPASIKMEPVHRGNVEAPNTLEGTSRQVDKQVLLGLSDHSSAMAIPESALLPCPAGETSCSTELTIATDVGNHVEQSTYTKEAHINGEVVPQEACERVQLVASETAAISVGHDGVESSTSCMMGTVRAEDGNADDPEQCRLKSINEQPPDVRGSEGCVSDEEKINISADMLEEDSYGSDYESDGNHPLPKAMDTEQGGEEDYEDDEKPASGADIKRPITAIRRNSLDQSGSTDFPEEQEAELSLERTTEGMQATTSTFTFTQGLDDNVNNFDLVEENDTTLTMMEASASGDDAAKDVNSGGNRSRIINLSRAANVSPPGKTRYISDRPLASLPGRERLLNVPLEGDKFYPRGRDELYIDGSHKFSRERHQDQSPRNSRLNFVRGRGRITGRLDPLRRDWDSDREFASEFYNGPSEFRFPRNKYASAVVDADLEYNSYNIAPDGAFIGTGRGGRKHLDDEGAMFRHMSSRGRSPGGRNGLAARGGPQMIHRGPRMSEDGSEVVGLRHSEKFMSVFPDDNMDPMFTRPQPTYEGVDAHFARGGRNFSSVQRRGLPRIHSKSPMRSRSRSPVQWSSPRRRSQDGFGGHPELPHRRSPIYRVERIRSPDRTCFTGPIMVRRNGSPPYMSRPSNDLRDINSGRDHGHPRSVIPNRSSSGRILYRNRRFDDIDPQERTDGDEFFGGPIHVRHELGVDPNGDERRRFGERRGPVRSFRQPYNGANGENFHLNSEDGPRPFRFCPEDNPEFHERGNLRDREFDRRIKNRPGNAPRRTRSIEEQETNFRQPWHDAGFDEISRVKRKRDFRCEI</sequence>
<feature type="compositionally biased region" description="Basic and acidic residues" evidence="1">
    <location>
        <begin position="1"/>
        <end position="10"/>
    </location>
</feature>
<feature type="region of interest" description="Disordered" evidence="1">
    <location>
        <begin position="985"/>
        <end position="1038"/>
    </location>
</feature>
<dbReference type="PANTHER" id="PTHR34536">
    <property type="entry name" value="DENTIN SIALOPHOSPHOPROTEIN-LIKE PROTEIN"/>
    <property type="match status" value="1"/>
</dbReference>
<feature type="region of interest" description="Disordered" evidence="1">
    <location>
        <begin position="574"/>
        <end position="602"/>
    </location>
</feature>
<dbReference type="EMBL" id="PKMF04002340">
    <property type="protein sequence ID" value="KAK7809454.1"/>
    <property type="molecule type" value="Genomic_DNA"/>
</dbReference>
<feature type="compositionally biased region" description="Basic and acidic residues" evidence="1">
    <location>
        <begin position="1127"/>
        <end position="1148"/>
    </location>
</feature>
<feature type="region of interest" description="Disordered" evidence="1">
    <location>
        <begin position="618"/>
        <end position="693"/>
    </location>
</feature>
<feature type="compositionally biased region" description="Polar residues" evidence="1">
    <location>
        <begin position="101"/>
        <end position="111"/>
    </location>
</feature>
<name>A0AAW0I522_QUESU</name>